<dbReference type="InterPro" id="IPR006145">
    <property type="entry name" value="PsdUridine_synth_RsuA/RluA"/>
</dbReference>
<evidence type="ECO:0000313" key="6">
    <source>
        <dbReference type="Proteomes" id="UP000476030"/>
    </source>
</evidence>
<dbReference type="InterPro" id="IPR000748">
    <property type="entry name" value="PsdUridine_synth_RsuA/RluB/E/F"/>
</dbReference>
<accession>A0A6L8W844</accession>
<dbReference type="EMBL" id="WTUW01000002">
    <property type="protein sequence ID" value="MZR31286.1"/>
    <property type="molecule type" value="Genomic_DNA"/>
</dbReference>
<dbReference type="GO" id="GO:0009982">
    <property type="term" value="F:pseudouridine synthase activity"/>
    <property type="evidence" value="ECO:0007669"/>
    <property type="project" value="InterPro"/>
</dbReference>
<evidence type="ECO:0000256" key="1">
    <source>
        <dbReference type="ARBA" id="ARBA00008348"/>
    </source>
</evidence>
<dbReference type="NCBIfam" id="TIGR00093">
    <property type="entry name" value="pseudouridine synthase"/>
    <property type="match status" value="1"/>
</dbReference>
<dbReference type="InterPro" id="IPR018496">
    <property type="entry name" value="PsdUridine_synth_RsuA/RluB_CS"/>
</dbReference>
<evidence type="ECO:0000256" key="3">
    <source>
        <dbReference type="RuleBase" id="RU003887"/>
    </source>
</evidence>
<evidence type="ECO:0000313" key="5">
    <source>
        <dbReference type="EMBL" id="MZR31286.1"/>
    </source>
</evidence>
<proteinExistence type="inferred from homology"/>
<sequence>MPRYIAFYKPYGVLSQFTGEKDQRTLAEFGLPARVYAAGRLDKDSEGLLLLSDDGPFIKKLLDPNNGHERIYWSEVEGVPTQQALNRLASGLELKGYRSKPCQVTLLSPQPEITPRDPPVRFRKSIPTCWIQLTLTEGKNRQVRRMTGAIGHPTLRLIRKRIGKLHLADLEPGSWREVKREEIF</sequence>
<keyword evidence="6" id="KW-1185">Reference proteome</keyword>
<organism evidence="5 6">
    <name type="scientific">Sneathiella litorea</name>
    <dbReference type="NCBI Taxonomy" id="2606216"/>
    <lineage>
        <taxon>Bacteria</taxon>
        <taxon>Pseudomonadati</taxon>
        <taxon>Pseudomonadota</taxon>
        <taxon>Alphaproteobacteria</taxon>
        <taxon>Sneathiellales</taxon>
        <taxon>Sneathiellaceae</taxon>
        <taxon>Sneathiella</taxon>
    </lineage>
</organism>
<dbReference type="InterPro" id="IPR020103">
    <property type="entry name" value="PsdUridine_synth_cat_dom_sf"/>
</dbReference>
<name>A0A6L8W844_9PROT</name>
<protein>
    <recommendedName>
        <fullName evidence="3">Pseudouridine synthase</fullName>
        <ecNumber evidence="3">5.4.99.-</ecNumber>
    </recommendedName>
</protein>
<dbReference type="InterPro" id="IPR042092">
    <property type="entry name" value="PsdUridine_s_RsuA/RluB/E/F_cat"/>
</dbReference>
<dbReference type="GO" id="GO:0001522">
    <property type="term" value="P:pseudouridine synthesis"/>
    <property type="evidence" value="ECO:0007669"/>
    <property type="project" value="InterPro"/>
</dbReference>
<dbReference type="PANTHER" id="PTHR47683">
    <property type="entry name" value="PSEUDOURIDINE SYNTHASE FAMILY PROTEIN-RELATED"/>
    <property type="match status" value="1"/>
</dbReference>
<dbReference type="Gene3D" id="3.30.70.580">
    <property type="entry name" value="Pseudouridine synthase I, catalytic domain, N-terminal subdomain"/>
    <property type="match status" value="1"/>
</dbReference>
<dbReference type="SUPFAM" id="SSF55120">
    <property type="entry name" value="Pseudouridine synthase"/>
    <property type="match status" value="1"/>
</dbReference>
<dbReference type="InterPro" id="IPR020094">
    <property type="entry name" value="TruA/RsuA/RluB/E/F_N"/>
</dbReference>
<keyword evidence="2 3" id="KW-0413">Isomerase</keyword>
<dbReference type="RefSeq" id="WP_161315804.1">
    <property type="nucleotide sequence ID" value="NZ_WTUW01000002.1"/>
</dbReference>
<dbReference type="GO" id="GO:0006364">
    <property type="term" value="P:rRNA processing"/>
    <property type="evidence" value="ECO:0007669"/>
    <property type="project" value="UniProtKB-ARBA"/>
</dbReference>
<evidence type="ECO:0000259" key="4">
    <source>
        <dbReference type="Pfam" id="PF00849"/>
    </source>
</evidence>
<dbReference type="GO" id="GO:0003723">
    <property type="term" value="F:RNA binding"/>
    <property type="evidence" value="ECO:0007669"/>
    <property type="project" value="InterPro"/>
</dbReference>
<reference evidence="5 6" key="1">
    <citation type="submission" date="2019-12" db="EMBL/GenBank/DDBJ databases">
        <title>Snethiella sp. nov. sp. isolated from sea sand.</title>
        <authorList>
            <person name="Kim J."/>
            <person name="Jeong S.E."/>
            <person name="Jung H.S."/>
            <person name="Jeon C.O."/>
        </authorList>
    </citation>
    <scope>NUCLEOTIDE SEQUENCE [LARGE SCALE GENOMIC DNA]</scope>
    <source>
        <strain evidence="5 6">DP05</strain>
    </source>
</reference>
<dbReference type="Proteomes" id="UP000476030">
    <property type="component" value="Unassembled WGS sequence"/>
</dbReference>
<dbReference type="Gene3D" id="3.30.70.1560">
    <property type="entry name" value="Alpha-L RNA-binding motif"/>
    <property type="match status" value="1"/>
</dbReference>
<gene>
    <name evidence="5" type="ORF">GQE98_11650</name>
</gene>
<feature type="domain" description="Pseudouridine synthase RsuA/RluA-like" evidence="4">
    <location>
        <begin position="4"/>
        <end position="147"/>
    </location>
</feature>
<dbReference type="PANTHER" id="PTHR47683:SF2">
    <property type="entry name" value="RNA-BINDING S4 DOMAIN-CONTAINING PROTEIN"/>
    <property type="match status" value="1"/>
</dbReference>
<comment type="caution">
    <text evidence="5">The sequence shown here is derived from an EMBL/GenBank/DDBJ whole genome shotgun (WGS) entry which is preliminary data.</text>
</comment>
<evidence type="ECO:0000256" key="2">
    <source>
        <dbReference type="ARBA" id="ARBA00023235"/>
    </source>
</evidence>
<dbReference type="GO" id="GO:0140098">
    <property type="term" value="F:catalytic activity, acting on RNA"/>
    <property type="evidence" value="ECO:0007669"/>
    <property type="project" value="UniProtKB-ARBA"/>
</dbReference>
<dbReference type="PROSITE" id="PS01149">
    <property type="entry name" value="PSI_RSU"/>
    <property type="match status" value="1"/>
</dbReference>
<comment type="similarity">
    <text evidence="1 3">Belongs to the pseudouridine synthase RsuA family.</text>
</comment>
<dbReference type="AlphaFoldDB" id="A0A6L8W844"/>
<dbReference type="InterPro" id="IPR050343">
    <property type="entry name" value="RsuA_PseudoU_synthase"/>
</dbReference>
<dbReference type="Pfam" id="PF00849">
    <property type="entry name" value="PseudoU_synth_2"/>
    <property type="match status" value="1"/>
</dbReference>
<dbReference type="EC" id="5.4.99.-" evidence="3"/>